<protein>
    <recommendedName>
        <fullName evidence="3">Magnetosome protein MamS/MamX domain-containing protein</fullName>
    </recommendedName>
</protein>
<reference evidence="4 5" key="1">
    <citation type="submission" date="2019-08" db="EMBL/GenBank/DDBJ databases">
        <authorList>
            <person name="Dhanesh K."/>
            <person name="Kumar G."/>
            <person name="Sasikala C."/>
            <person name="Venkata Ramana C."/>
        </authorList>
    </citation>
    <scope>NUCLEOTIDE SEQUENCE [LARGE SCALE GENOMIC DNA]</scope>
    <source>
        <strain evidence="4 5">JC645</strain>
    </source>
</reference>
<keyword evidence="5" id="KW-1185">Reference proteome</keyword>
<dbReference type="InterPro" id="IPR058837">
    <property type="entry name" value="MamS_MamX_dom"/>
</dbReference>
<dbReference type="Pfam" id="PF26390">
    <property type="entry name" value="MamS_MamX"/>
    <property type="match status" value="1"/>
</dbReference>
<organism evidence="4 5">
    <name type="scientific">Roseiconus nitratireducens</name>
    <dbReference type="NCBI Taxonomy" id="2605748"/>
    <lineage>
        <taxon>Bacteria</taxon>
        <taxon>Pseudomonadati</taxon>
        <taxon>Planctomycetota</taxon>
        <taxon>Planctomycetia</taxon>
        <taxon>Pirellulales</taxon>
        <taxon>Pirellulaceae</taxon>
        <taxon>Roseiconus</taxon>
    </lineage>
</organism>
<dbReference type="Proteomes" id="UP000324479">
    <property type="component" value="Unassembled WGS sequence"/>
</dbReference>
<evidence type="ECO:0000313" key="5">
    <source>
        <dbReference type="Proteomes" id="UP000324479"/>
    </source>
</evidence>
<dbReference type="AlphaFoldDB" id="A0A5M6D4Y5"/>
<feature type="domain" description="Magnetosome protein MamS/MamX" evidence="3">
    <location>
        <begin position="278"/>
        <end position="355"/>
    </location>
</feature>
<feature type="region of interest" description="Disordered" evidence="1">
    <location>
        <begin position="77"/>
        <end position="99"/>
    </location>
</feature>
<feature type="chain" id="PRO_5024466625" description="Magnetosome protein MamS/MamX domain-containing protein" evidence="2">
    <location>
        <begin position="33"/>
        <end position="361"/>
    </location>
</feature>
<feature type="region of interest" description="Disordered" evidence="1">
    <location>
        <begin position="171"/>
        <end position="197"/>
    </location>
</feature>
<keyword evidence="2" id="KW-0732">Signal</keyword>
<dbReference type="RefSeq" id="WP_150076991.1">
    <property type="nucleotide sequence ID" value="NZ_VWOX01000007.1"/>
</dbReference>
<evidence type="ECO:0000256" key="1">
    <source>
        <dbReference type="SAM" id="MobiDB-lite"/>
    </source>
</evidence>
<gene>
    <name evidence="4" type="ORF">FYK55_13635</name>
</gene>
<sequence>MKMAIKQTVKKRMALAATLAAAFGMSGAIASAADEFGENTPYYEDDAWYDISEWFDGNDYNPTDEAIGRWDNETFEFSENATSTDRDNDAGSRGDYGYAQNQNNTNDDWFYDYYDDGYHNWGTSDVNQRNYYSIYNDTDDDGLYDSYAYYSDTDGDGVYEEFDYYTLNTDAGNQQQEKSKAQNRQKQMKSKPTEVVGTVEKTKTVSVRDRQHLVAMVKGKDGAMTTVDLGPKKGVKKLAQGDQLTVNGHTVKVGDKDLFIATDAKMADGSLEIDRNGQKFKGKVEKLKTVSIHGDEHQLAKVNTKNGKTMMVDLGPADQSKLKVKEGQNLTVQGVPAKVKDRVVLMARQVTKGENKTQIER</sequence>
<evidence type="ECO:0000256" key="2">
    <source>
        <dbReference type="SAM" id="SignalP"/>
    </source>
</evidence>
<evidence type="ECO:0000259" key="3">
    <source>
        <dbReference type="Pfam" id="PF26390"/>
    </source>
</evidence>
<evidence type="ECO:0000313" key="4">
    <source>
        <dbReference type="EMBL" id="KAA5542577.1"/>
    </source>
</evidence>
<feature type="signal peptide" evidence="2">
    <location>
        <begin position="1"/>
        <end position="32"/>
    </location>
</feature>
<comment type="caution">
    <text evidence="4">The sequence shown here is derived from an EMBL/GenBank/DDBJ whole genome shotgun (WGS) entry which is preliminary data.</text>
</comment>
<accession>A0A5M6D4Y5</accession>
<dbReference type="EMBL" id="VWOX01000007">
    <property type="protein sequence ID" value="KAA5542577.1"/>
    <property type="molecule type" value="Genomic_DNA"/>
</dbReference>
<proteinExistence type="predicted"/>
<name>A0A5M6D4Y5_9BACT</name>